<comment type="similarity">
    <text evidence="3">Belongs to the transketolase family.</text>
</comment>
<dbReference type="InterPro" id="IPR029061">
    <property type="entry name" value="THDP-binding"/>
</dbReference>
<reference evidence="10" key="1">
    <citation type="submission" date="2022-08" db="EMBL/GenBank/DDBJ databases">
        <title>Complete genome of Mycoplasma iguanae type strain 2327.</title>
        <authorList>
            <person name="Spergser J."/>
        </authorList>
    </citation>
    <scope>NUCLEOTIDE SEQUENCE</scope>
    <source>
        <strain evidence="10">2327</strain>
    </source>
</reference>
<comment type="catalytic activity">
    <reaction evidence="8">
        <text>D-sedoheptulose 7-phosphate + D-glyceraldehyde 3-phosphate = aldehydo-D-ribose 5-phosphate + D-xylulose 5-phosphate</text>
        <dbReference type="Rhea" id="RHEA:10508"/>
        <dbReference type="ChEBI" id="CHEBI:57483"/>
        <dbReference type="ChEBI" id="CHEBI:57737"/>
        <dbReference type="ChEBI" id="CHEBI:58273"/>
        <dbReference type="ChEBI" id="CHEBI:59776"/>
        <dbReference type="EC" id="2.2.1.1"/>
    </reaction>
</comment>
<dbReference type="InterPro" id="IPR005474">
    <property type="entry name" value="Transketolase_N"/>
</dbReference>
<evidence type="ECO:0000259" key="9">
    <source>
        <dbReference type="SMART" id="SM00861"/>
    </source>
</evidence>
<evidence type="ECO:0000256" key="4">
    <source>
        <dbReference type="ARBA" id="ARBA00022679"/>
    </source>
</evidence>
<dbReference type="CDD" id="cd07033">
    <property type="entry name" value="TPP_PYR_DXS_TK_like"/>
    <property type="match status" value="1"/>
</dbReference>
<evidence type="ECO:0000256" key="1">
    <source>
        <dbReference type="ARBA" id="ARBA00001946"/>
    </source>
</evidence>
<dbReference type="InterPro" id="IPR055152">
    <property type="entry name" value="Transketolase-like_C_2"/>
</dbReference>
<dbReference type="SMART" id="SM00861">
    <property type="entry name" value="Transket_pyr"/>
    <property type="match status" value="1"/>
</dbReference>
<gene>
    <name evidence="10" type="ORF">NV226_00710</name>
</gene>
<accession>A0ABY5RBV2</accession>
<evidence type="ECO:0000256" key="8">
    <source>
        <dbReference type="ARBA" id="ARBA00049473"/>
    </source>
</evidence>
<dbReference type="RefSeq" id="WP_258210996.1">
    <property type="nucleotide sequence ID" value="NZ_CP102734.1"/>
</dbReference>
<evidence type="ECO:0000313" key="11">
    <source>
        <dbReference type="Proteomes" id="UP001059252"/>
    </source>
</evidence>
<keyword evidence="5" id="KW-0479">Metal-binding</keyword>
<dbReference type="EMBL" id="CP102734">
    <property type="protein sequence ID" value="UVD81822.1"/>
    <property type="molecule type" value="Genomic_DNA"/>
</dbReference>
<dbReference type="PROSITE" id="PS00802">
    <property type="entry name" value="TRANSKETOLASE_2"/>
    <property type="match status" value="1"/>
</dbReference>
<dbReference type="CDD" id="cd02012">
    <property type="entry name" value="TPP_TK"/>
    <property type="match status" value="1"/>
</dbReference>
<keyword evidence="6" id="KW-0460">Magnesium</keyword>
<dbReference type="Proteomes" id="UP001059252">
    <property type="component" value="Chromosome"/>
</dbReference>
<feature type="domain" description="Transketolase-like pyrimidine-binding" evidence="9">
    <location>
        <begin position="348"/>
        <end position="514"/>
    </location>
</feature>
<keyword evidence="4" id="KW-0808">Transferase</keyword>
<evidence type="ECO:0000256" key="6">
    <source>
        <dbReference type="ARBA" id="ARBA00022842"/>
    </source>
</evidence>
<comment type="cofactor">
    <cofactor evidence="1">
        <name>Mg(2+)</name>
        <dbReference type="ChEBI" id="CHEBI:18420"/>
    </cofactor>
</comment>
<organism evidence="10 11">
    <name type="scientific">Mycoplasma iguanae</name>
    <dbReference type="NCBI Taxonomy" id="292461"/>
    <lineage>
        <taxon>Bacteria</taxon>
        <taxon>Bacillati</taxon>
        <taxon>Mycoplasmatota</taxon>
        <taxon>Mollicutes</taxon>
        <taxon>Mycoplasmataceae</taxon>
        <taxon>Mycoplasma</taxon>
    </lineage>
</organism>
<evidence type="ECO:0000256" key="7">
    <source>
        <dbReference type="ARBA" id="ARBA00023052"/>
    </source>
</evidence>
<evidence type="ECO:0000256" key="2">
    <source>
        <dbReference type="ARBA" id="ARBA00001964"/>
    </source>
</evidence>
<name>A0ABY5RBV2_9MOLU</name>
<protein>
    <submittedName>
        <fullName evidence="10">Transketolase</fullName>
    </submittedName>
</protein>
<dbReference type="PANTHER" id="PTHR43522">
    <property type="entry name" value="TRANSKETOLASE"/>
    <property type="match status" value="1"/>
</dbReference>
<evidence type="ECO:0000256" key="5">
    <source>
        <dbReference type="ARBA" id="ARBA00022723"/>
    </source>
</evidence>
<keyword evidence="7" id="KW-0786">Thiamine pyrophosphate</keyword>
<sequence length="650" mass="72992">MINLEKHEALVSAMRGISLDAINHAKQGHLGMALGATNLIANLVGNVMKFTTKDPKWINRDRFVLSAGHGSLTIYSLYNFLGILNKEDLINHKILNSKTPSHPEMDKLEFVDASTGPLGQGIAMGVGMAIAQQYLAQKFNKKNYRIIDNHIFVVHGDGCIQEGVALEAIQLAGTLKLNKLILIHDYNAMQIDSSSAEVNNIDFQQYFKSQNFNVIIMENDNTQNFLAAIELAKKSDQPTYIQVRTEIAKGTAVANTPKGHNGILSPEATIQYKKALDFKTFEPFEYDESNYQYGAQIIKDKNQKYDQWKELFTEYSNHFPELANELLKLINNQLPLPSFDVSFAKSNLATRDYIPTIMEHIDQNAWNVLGGSADLKAACKVGWNLDFWQGGKNIKYGIREFAMTAINNGINLYSNFKTLDATFLVFSDYAKSALRLASLMELTNIHIYTHDSYQVGGDGPTHQPIEQITGLRSIPNFKVVRPCDESEMLLAFKKAFSSKKEQYAIIGCRQPLKSYNLAKNNLEAAYHIIENDHFQLTLLASGSEVELAEKVLNILKSENILAQLISVPILNDLVNDEVLIKKLKIDQKPIFAIEASNDSMWYKLATYNKFNGHFSDTFGASADGQIVYELHGFEANQIAQKILKWLAKIQ</sequence>
<dbReference type="PANTHER" id="PTHR43522:SF2">
    <property type="entry name" value="TRANSKETOLASE 1-RELATED"/>
    <property type="match status" value="1"/>
</dbReference>
<dbReference type="InterPro" id="IPR005475">
    <property type="entry name" value="Transketolase-like_Pyr-bd"/>
</dbReference>
<dbReference type="Pfam" id="PF00456">
    <property type="entry name" value="Transketolase_N"/>
    <property type="match status" value="1"/>
</dbReference>
<dbReference type="SUPFAM" id="SSF52922">
    <property type="entry name" value="TK C-terminal domain-like"/>
    <property type="match status" value="1"/>
</dbReference>
<dbReference type="Gene3D" id="3.40.50.970">
    <property type="match status" value="2"/>
</dbReference>
<dbReference type="InterPro" id="IPR033247">
    <property type="entry name" value="Transketolase_fam"/>
</dbReference>
<evidence type="ECO:0000313" key="10">
    <source>
        <dbReference type="EMBL" id="UVD81822.1"/>
    </source>
</evidence>
<comment type="cofactor">
    <cofactor evidence="2">
        <name>thiamine diphosphate</name>
        <dbReference type="ChEBI" id="CHEBI:58937"/>
    </cofactor>
</comment>
<dbReference type="SUPFAM" id="SSF52518">
    <property type="entry name" value="Thiamin diphosphate-binding fold (THDP-binding)"/>
    <property type="match status" value="2"/>
</dbReference>
<dbReference type="InterPro" id="IPR020826">
    <property type="entry name" value="Transketolase_BS"/>
</dbReference>
<proteinExistence type="inferred from homology"/>
<dbReference type="InterPro" id="IPR009014">
    <property type="entry name" value="Transketo_C/PFOR_II"/>
</dbReference>
<evidence type="ECO:0000256" key="3">
    <source>
        <dbReference type="ARBA" id="ARBA00007131"/>
    </source>
</evidence>
<dbReference type="Gene3D" id="3.40.50.920">
    <property type="match status" value="1"/>
</dbReference>
<dbReference type="Pfam" id="PF02779">
    <property type="entry name" value="Transket_pyr"/>
    <property type="match status" value="1"/>
</dbReference>
<dbReference type="Pfam" id="PF22613">
    <property type="entry name" value="Transketolase_C_1"/>
    <property type="match status" value="1"/>
</dbReference>
<keyword evidence="11" id="KW-1185">Reference proteome</keyword>